<sequence length="366" mass="38122">MAAVGAISAVAAGLLNGSWNLPTKPDAPRLVNAALYWEWEQIWLVANILIVIFNTFLVLGVVGAGTLGDVYRGASSGELGSICAFSLLWGFGGVGYGQAIKRVGMALGTSIVMAQIVCIGTVLPLAFSAADMTTQEIVGSVVGVLLACAGFAMSSRAGLLRDAGDEAGGRARGSRASTTTTAAVDVEDPVKGASRSTFVESMAWCVAGGVLSSMLQFSFVFGGGLVDDAEERGVAKEASAMPVWMLCFLFNSVGHVFYASWLLKANDTWRKFRSTPARDWAHGGVMCALIAVAFTAHIHLYGFSASSSGAVFAWPLVMSSTVFTAQVWSLVLGEWTDASLEARVANWASLGLLVAAVAVVALTATL</sequence>
<evidence type="ECO:0000313" key="10">
    <source>
        <dbReference type="Proteomes" id="UP000002009"/>
    </source>
</evidence>
<feature type="transmembrane region" description="Helical" evidence="8">
    <location>
        <begin position="312"/>
        <end position="332"/>
    </location>
</feature>
<dbReference type="InParanoid" id="C1E840"/>
<dbReference type="RefSeq" id="XP_002503188.1">
    <property type="nucleotide sequence ID" value="XM_002503142.1"/>
</dbReference>
<evidence type="ECO:0000256" key="2">
    <source>
        <dbReference type="ARBA" id="ARBA00022475"/>
    </source>
</evidence>
<feature type="transmembrane region" description="Helical" evidence="8">
    <location>
        <begin position="105"/>
        <end position="127"/>
    </location>
</feature>
<evidence type="ECO:0008006" key="11">
    <source>
        <dbReference type="Google" id="ProtNLM"/>
    </source>
</evidence>
<keyword evidence="7 8" id="KW-0472">Membrane</keyword>
<keyword evidence="5" id="KW-0769">Symport</keyword>
<dbReference type="InterPro" id="IPR004673">
    <property type="entry name" value="L-rhamnose-proton_sym_RhaT"/>
</dbReference>
<dbReference type="GeneID" id="8244475"/>
<evidence type="ECO:0000256" key="6">
    <source>
        <dbReference type="ARBA" id="ARBA00022989"/>
    </source>
</evidence>
<evidence type="ECO:0000256" key="5">
    <source>
        <dbReference type="ARBA" id="ARBA00022847"/>
    </source>
</evidence>
<keyword evidence="6 8" id="KW-1133">Transmembrane helix</keyword>
<dbReference type="GO" id="GO:0015153">
    <property type="term" value="F:rhamnose transmembrane transporter activity"/>
    <property type="evidence" value="ECO:0007669"/>
    <property type="project" value="InterPro"/>
</dbReference>
<evidence type="ECO:0000256" key="7">
    <source>
        <dbReference type="ARBA" id="ARBA00023136"/>
    </source>
</evidence>
<protein>
    <recommendedName>
        <fullName evidence="11">Drug/Metabolite transporter superfamily</fullName>
    </recommendedName>
</protein>
<evidence type="ECO:0000256" key="3">
    <source>
        <dbReference type="ARBA" id="ARBA00022519"/>
    </source>
</evidence>
<feature type="transmembrane region" description="Helical" evidence="8">
    <location>
        <begin position="44"/>
        <end position="67"/>
    </location>
</feature>
<accession>C1E840</accession>
<feature type="transmembrane region" description="Helical" evidence="8">
    <location>
        <begin position="344"/>
        <end position="364"/>
    </location>
</feature>
<evidence type="ECO:0000256" key="8">
    <source>
        <dbReference type="SAM" id="Phobius"/>
    </source>
</evidence>
<dbReference type="OMA" id="QFFFYGM"/>
<dbReference type="OrthoDB" id="200689at2759"/>
<dbReference type="GO" id="GO:0015293">
    <property type="term" value="F:symporter activity"/>
    <property type="evidence" value="ECO:0007669"/>
    <property type="project" value="UniProtKB-KW"/>
</dbReference>
<dbReference type="AlphaFoldDB" id="C1E840"/>
<feature type="transmembrane region" description="Helical" evidence="8">
    <location>
        <begin position="280"/>
        <end position="300"/>
    </location>
</feature>
<feature type="transmembrane region" description="Helical" evidence="8">
    <location>
        <begin position="201"/>
        <end position="221"/>
    </location>
</feature>
<keyword evidence="4 8" id="KW-0812">Transmembrane</keyword>
<evidence type="ECO:0000256" key="4">
    <source>
        <dbReference type="ARBA" id="ARBA00022692"/>
    </source>
</evidence>
<dbReference type="KEGG" id="mis:MICPUN_108425"/>
<keyword evidence="10" id="KW-1185">Reference proteome</keyword>
<dbReference type="EMBL" id="CP001327">
    <property type="protein sequence ID" value="ACO64446.1"/>
    <property type="molecule type" value="Genomic_DNA"/>
</dbReference>
<keyword evidence="1" id="KW-0813">Transport</keyword>
<gene>
    <name evidence="9" type="ORF">MICPUN_108425</name>
</gene>
<proteinExistence type="predicted"/>
<keyword evidence="3" id="KW-0997">Cell inner membrane</keyword>
<feature type="transmembrane region" description="Helical" evidence="8">
    <location>
        <begin position="241"/>
        <end position="259"/>
    </location>
</feature>
<dbReference type="GO" id="GO:0016020">
    <property type="term" value="C:membrane"/>
    <property type="evidence" value="ECO:0007669"/>
    <property type="project" value="InterPro"/>
</dbReference>
<reference evidence="9 10" key="1">
    <citation type="journal article" date="2009" name="Science">
        <title>Green evolution and dynamic adaptations revealed by genomes of the marine picoeukaryotes Micromonas.</title>
        <authorList>
            <person name="Worden A.Z."/>
            <person name="Lee J.H."/>
            <person name="Mock T."/>
            <person name="Rouze P."/>
            <person name="Simmons M.P."/>
            <person name="Aerts A.L."/>
            <person name="Allen A.E."/>
            <person name="Cuvelier M.L."/>
            <person name="Derelle E."/>
            <person name="Everett M.V."/>
            <person name="Foulon E."/>
            <person name="Grimwood J."/>
            <person name="Gundlach H."/>
            <person name="Henrissat B."/>
            <person name="Napoli C."/>
            <person name="McDonald S.M."/>
            <person name="Parker M.S."/>
            <person name="Rombauts S."/>
            <person name="Salamov A."/>
            <person name="Von Dassow P."/>
            <person name="Badger J.H."/>
            <person name="Coutinho P.M."/>
            <person name="Demir E."/>
            <person name="Dubchak I."/>
            <person name="Gentemann C."/>
            <person name="Eikrem W."/>
            <person name="Gready J.E."/>
            <person name="John U."/>
            <person name="Lanier W."/>
            <person name="Lindquist E.A."/>
            <person name="Lucas S."/>
            <person name="Mayer K.F."/>
            <person name="Moreau H."/>
            <person name="Not F."/>
            <person name="Otillar R."/>
            <person name="Panaud O."/>
            <person name="Pangilinan J."/>
            <person name="Paulsen I."/>
            <person name="Piegu B."/>
            <person name="Poliakov A."/>
            <person name="Robbens S."/>
            <person name="Schmutz J."/>
            <person name="Toulza E."/>
            <person name="Wyss T."/>
            <person name="Zelensky A."/>
            <person name="Zhou K."/>
            <person name="Armbrust E.V."/>
            <person name="Bhattacharya D."/>
            <person name="Goodenough U.W."/>
            <person name="Van de Peer Y."/>
            <person name="Grigoriev I.V."/>
        </authorList>
    </citation>
    <scope>NUCLEOTIDE SEQUENCE [LARGE SCALE GENOMIC DNA]</scope>
    <source>
        <strain evidence="10">RCC299 / NOUM17</strain>
    </source>
</reference>
<feature type="transmembrane region" description="Helical" evidence="8">
    <location>
        <begin position="79"/>
        <end position="99"/>
    </location>
</feature>
<organism evidence="9 10">
    <name type="scientific">Micromonas commoda (strain RCC299 / NOUM17 / CCMP2709)</name>
    <name type="common">Picoplanktonic green alga</name>
    <dbReference type="NCBI Taxonomy" id="296587"/>
    <lineage>
        <taxon>Eukaryota</taxon>
        <taxon>Viridiplantae</taxon>
        <taxon>Chlorophyta</taxon>
        <taxon>Mamiellophyceae</taxon>
        <taxon>Mamiellales</taxon>
        <taxon>Mamiellaceae</taxon>
        <taxon>Micromonas</taxon>
    </lineage>
</organism>
<evidence type="ECO:0000313" key="9">
    <source>
        <dbReference type="EMBL" id="ACO64446.1"/>
    </source>
</evidence>
<name>C1E840_MICCC</name>
<keyword evidence="2" id="KW-1003">Cell membrane</keyword>
<evidence type="ECO:0000256" key="1">
    <source>
        <dbReference type="ARBA" id="ARBA00022448"/>
    </source>
</evidence>
<dbReference type="Proteomes" id="UP000002009">
    <property type="component" value="Chromosome 6"/>
</dbReference>
<dbReference type="Pfam" id="PF06379">
    <property type="entry name" value="RhaT"/>
    <property type="match status" value="1"/>
</dbReference>